<dbReference type="Pfam" id="PF13439">
    <property type="entry name" value="Glyco_transf_4"/>
    <property type="match status" value="1"/>
</dbReference>
<dbReference type="Gene3D" id="3.40.50.2000">
    <property type="entry name" value="Glycogen Phosphorylase B"/>
    <property type="match status" value="2"/>
</dbReference>
<keyword evidence="4" id="KW-1185">Reference proteome</keyword>
<dbReference type="CDD" id="cd03811">
    <property type="entry name" value="GT4_GT28_WabH-like"/>
    <property type="match status" value="1"/>
</dbReference>
<gene>
    <name evidence="3" type="ORF">MiSe_74840</name>
</gene>
<evidence type="ECO:0000313" key="4">
    <source>
        <dbReference type="Proteomes" id="UP001050975"/>
    </source>
</evidence>
<name>A0AAV3XLZ2_9CYAN</name>
<dbReference type="PANTHER" id="PTHR12526">
    <property type="entry name" value="GLYCOSYLTRANSFERASE"/>
    <property type="match status" value="1"/>
</dbReference>
<proteinExistence type="predicted"/>
<evidence type="ECO:0000259" key="1">
    <source>
        <dbReference type="Pfam" id="PF00534"/>
    </source>
</evidence>
<accession>A0AAV3XLZ2</accession>
<dbReference type="EMBL" id="BLAY01000175">
    <property type="protein sequence ID" value="GET42666.1"/>
    <property type="molecule type" value="Genomic_DNA"/>
</dbReference>
<dbReference type="PANTHER" id="PTHR12526:SF630">
    <property type="entry name" value="GLYCOSYLTRANSFERASE"/>
    <property type="match status" value="1"/>
</dbReference>
<feature type="domain" description="Glycosyltransferase subfamily 4-like N-terminal" evidence="2">
    <location>
        <begin position="32"/>
        <end position="204"/>
    </location>
</feature>
<dbReference type="Proteomes" id="UP001050975">
    <property type="component" value="Unassembled WGS sequence"/>
</dbReference>
<dbReference type="InterPro" id="IPR028098">
    <property type="entry name" value="Glyco_trans_4-like_N"/>
</dbReference>
<dbReference type="Pfam" id="PF00534">
    <property type="entry name" value="Glycos_transf_1"/>
    <property type="match status" value="1"/>
</dbReference>
<dbReference type="InterPro" id="IPR001296">
    <property type="entry name" value="Glyco_trans_1"/>
</dbReference>
<evidence type="ECO:0000313" key="3">
    <source>
        <dbReference type="EMBL" id="GET42666.1"/>
    </source>
</evidence>
<dbReference type="RefSeq" id="WP_226590558.1">
    <property type="nucleotide sequence ID" value="NZ_BLAY01000175.1"/>
</dbReference>
<sequence length="408" mass="44779">MNITQRRSHPTFFTTPQSQPRVALFLRNLNGGGVERIMLNVACGMAQQGVQVDLVLIKAEGIFLPQVPPSVRIVDLQTKEIDKNRSFKFPTSLQSTTSLPKLIRYLKNERPAALLSAGHYPNEIAILAKHIARVPTRVVVSEHTTLSVEAKRVEQVSSRVAPLAARLFYPWADEIVTVSRGVAEDLSSISGLPLKGMRTIYNPVITPGLKEQAEAPLNHPWFAEGEPRVILGMGRFVAQKDFPTLIRAFAKVRQVKPVRLMMLGSGREQQKLEALSRELGVEKDIEWVGFVKNPFPYMKRASLFVLSSAWEGLPTVLIEALALGLQVVSTNCESGPAEILDNGKYGELVPVGDADAMAQAILKVLSGNSKSVDSAWLNQFTLETSIQNYLDVLGVARGASTRSNNSSC</sequence>
<dbReference type="SUPFAM" id="SSF53756">
    <property type="entry name" value="UDP-Glycosyltransferase/glycogen phosphorylase"/>
    <property type="match status" value="1"/>
</dbReference>
<dbReference type="GO" id="GO:0016757">
    <property type="term" value="F:glycosyltransferase activity"/>
    <property type="evidence" value="ECO:0007669"/>
    <property type="project" value="InterPro"/>
</dbReference>
<dbReference type="AlphaFoldDB" id="A0AAV3XLZ2"/>
<keyword evidence="3" id="KW-0808">Transferase</keyword>
<protein>
    <submittedName>
        <fullName evidence="3">Glycosyl transferase group 1</fullName>
    </submittedName>
</protein>
<evidence type="ECO:0000259" key="2">
    <source>
        <dbReference type="Pfam" id="PF13439"/>
    </source>
</evidence>
<feature type="domain" description="Glycosyl transferase family 1" evidence="1">
    <location>
        <begin position="224"/>
        <end position="370"/>
    </location>
</feature>
<comment type="caution">
    <text evidence="3">The sequence shown here is derived from an EMBL/GenBank/DDBJ whole genome shotgun (WGS) entry which is preliminary data.</text>
</comment>
<reference evidence="3" key="1">
    <citation type="submission" date="2019-10" db="EMBL/GenBank/DDBJ databases">
        <title>Draft genome sequece of Microseira wollei NIES-4236.</title>
        <authorList>
            <person name="Yamaguchi H."/>
            <person name="Suzuki S."/>
            <person name="Kawachi M."/>
        </authorList>
    </citation>
    <scope>NUCLEOTIDE SEQUENCE</scope>
    <source>
        <strain evidence="3">NIES-4236</strain>
    </source>
</reference>
<organism evidence="3 4">
    <name type="scientific">Microseira wollei NIES-4236</name>
    <dbReference type="NCBI Taxonomy" id="2530354"/>
    <lineage>
        <taxon>Bacteria</taxon>
        <taxon>Bacillati</taxon>
        <taxon>Cyanobacteriota</taxon>
        <taxon>Cyanophyceae</taxon>
        <taxon>Oscillatoriophycideae</taxon>
        <taxon>Aerosakkonematales</taxon>
        <taxon>Aerosakkonemataceae</taxon>
        <taxon>Microseira</taxon>
    </lineage>
</organism>